<name>A0ACC1ISP4_9FUNG</name>
<evidence type="ECO:0000313" key="1">
    <source>
        <dbReference type="EMBL" id="KAJ1900192.1"/>
    </source>
</evidence>
<proteinExistence type="predicted"/>
<protein>
    <submittedName>
        <fullName evidence="1">Uncharacterized protein</fullName>
    </submittedName>
</protein>
<keyword evidence="2" id="KW-1185">Reference proteome</keyword>
<evidence type="ECO:0000313" key="2">
    <source>
        <dbReference type="Proteomes" id="UP001150581"/>
    </source>
</evidence>
<sequence>MTPLDFASVVLLGLSLTLRVQAAATNIGQDNIILPTNHMRPAFQAKNLKRDTRAISNEWRQEMLVILNNLRAQAGVQTVELRDEINDMAQKHSEYQAHANVMTHKDPSGSLGDRGSASGIKWSRISENVAFGSQTVEDVMKMWVSSPPHYANMLGNYSLVGFGLASNNTISKYDIYWTQNFILPRLI</sequence>
<gene>
    <name evidence="1" type="ORF">LPJ66_001627</name>
</gene>
<reference evidence="1" key="1">
    <citation type="submission" date="2022-07" db="EMBL/GenBank/DDBJ databases">
        <title>Phylogenomic reconstructions and comparative analyses of Kickxellomycotina fungi.</title>
        <authorList>
            <person name="Reynolds N.K."/>
            <person name="Stajich J.E."/>
            <person name="Barry K."/>
            <person name="Grigoriev I.V."/>
            <person name="Crous P."/>
            <person name="Smith M.E."/>
        </authorList>
    </citation>
    <scope>NUCLEOTIDE SEQUENCE</scope>
    <source>
        <strain evidence="1">Benny 63K</strain>
    </source>
</reference>
<comment type="caution">
    <text evidence="1">The sequence shown here is derived from an EMBL/GenBank/DDBJ whole genome shotgun (WGS) entry which is preliminary data.</text>
</comment>
<dbReference type="Proteomes" id="UP001150581">
    <property type="component" value="Unassembled WGS sequence"/>
</dbReference>
<accession>A0ACC1ISP4</accession>
<dbReference type="EMBL" id="JANBPG010000096">
    <property type="protein sequence ID" value="KAJ1900192.1"/>
    <property type="molecule type" value="Genomic_DNA"/>
</dbReference>
<organism evidence="1 2">
    <name type="scientific">Kickxella alabastrina</name>
    <dbReference type="NCBI Taxonomy" id="61397"/>
    <lineage>
        <taxon>Eukaryota</taxon>
        <taxon>Fungi</taxon>
        <taxon>Fungi incertae sedis</taxon>
        <taxon>Zoopagomycota</taxon>
        <taxon>Kickxellomycotina</taxon>
        <taxon>Kickxellomycetes</taxon>
        <taxon>Kickxellales</taxon>
        <taxon>Kickxellaceae</taxon>
        <taxon>Kickxella</taxon>
    </lineage>
</organism>